<proteinExistence type="predicted"/>
<geneLocation type="plasmid" evidence="1">
    <name>pBC453</name>
</geneLocation>
<sequence length="121" mass="13587">MKSNQVQQLYASSFDPGVLSALARNSLEAAGLPSDFEGWLSQVEERIKSYAKRTAYAPHWVQGRTPDEAVELVAADEAAEEIARVVCELTDGAYLKLSPKHLHYGPRYIKERVLILMQQRI</sequence>
<protein>
    <submittedName>
        <fullName evidence="1">Uncharacterized protein</fullName>
    </submittedName>
</protein>
<dbReference type="AlphaFoldDB" id="A0A250LLB1"/>
<dbReference type="EMBL" id="CP090643">
    <property type="protein sequence ID" value="WFN23607.1"/>
    <property type="molecule type" value="Genomic_DNA"/>
</dbReference>
<evidence type="ECO:0000313" key="3">
    <source>
        <dbReference type="Proteomes" id="UP001220209"/>
    </source>
</evidence>
<accession>A0A250LLB1</accession>
<evidence type="ECO:0000313" key="1">
    <source>
        <dbReference type="EMBL" id="BBA45338.1"/>
    </source>
</evidence>
<organism evidence="1">
    <name type="scientific">Burkholderia contaminans</name>
    <dbReference type="NCBI Taxonomy" id="488447"/>
    <lineage>
        <taxon>Bacteria</taxon>
        <taxon>Pseudomonadati</taxon>
        <taxon>Pseudomonadota</taxon>
        <taxon>Betaproteobacteria</taxon>
        <taxon>Burkholderiales</taxon>
        <taxon>Burkholderiaceae</taxon>
        <taxon>Burkholderia</taxon>
        <taxon>Burkholderia cepacia complex</taxon>
    </lineage>
</organism>
<keyword evidence="1" id="KW-0614">Plasmid</keyword>
<evidence type="ECO:0000313" key="2">
    <source>
        <dbReference type="EMBL" id="WFN23607.1"/>
    </source>
</evidence>
<gene>
    <name evidence="1" type="ORF">BCCH1_78490</name>
    <name evidence="2" type="ORF">LXE91_39415</name>
</gene>
<dbReference type="RefSeq" id="WP_046543694.1">
    <property type="nucleotide sequence ID" value="NZ_AP018360.1"/>
</dbReference>
<reference evidence="2 3" key="3">
    <citation type="submission" date="2021-12" db="EMBL/GenBank/DDBJ databases">
        <title>Genomic and phenotypic characterization of three Burkholderia contaminans isolates recovered from different sources.</title>
        <authorList>
            <person name="Lopez De Volder A."/>
            <person name="Fan Y."/>
            <person name="Nunvar J."/>
            <person name="Herrera T."/>
            <person name="Timp W."/>
            <person name="Degrossi J."/>
        </authorList>
    </citation>
    <scope>NUCLEOTIDE SEQUENCE [LARGE SCALE GENOMIC DNA]</scope>
    <source>
        <strain evidence="2 3">LMG 23361</strain>
        <plasmid evidence="2 3">unnamed1</plasmid>
    </source>
</reference>
<dbReference type="EMBL" id="AP018360">
    <property type="protein sequence ID" value="BBA45338.1"/>
    <property type="molecule type" value="Genomic_DNA"/>
</dbReference>
<reference evidence="1" key="1">
    <citation type="journal article" date="2016" name="Biosci. Biotechnol. Biochem.">
        <title>Bioconversion of AHX to AOH by resting cells of Burkholderia contaminans CH-1.</title>
        <authorList>
            <person name="Choi J.H."/>
            <person name="Kikuchi A."/>
            <person name="Pumkaeo P."/>
            <person name="Hirai H."/>
            <person name="Tokuyama S."/>
            <person name="Kawagishi H."/>
        </authorList>
    </citation>
    <scope>NUCLEOTIDE SEQUENCE</scope>
    <source>
        <strain evidence="1">CH-1</strain>
        <plasmid evidence="1">pBC453</plasmid>
    </source>
</reference>
<name>A0A250LLB1_9BURK</name>
<geneLocation type="plasmid" evidence="2 3">
    <name>unnamed1</name>
</geneLocation>
<dbReference type="Proteomes" id="UP001220209">
    <property type="component" value="Plasmid unnamed1"/>
</dbReference>
<reference evidence="1" key="2">
    <citation type="journal article" date="2017" name="Genome Announc.">
        <title>High-Quality Draft Genome Sequence of Burkholderia contaminans CH-1, a Gram-Negative Bacterium That Metabolizes 2-Azahypoxanthine, a Plant Growth-Regulating Compound.</title>
        <authorList>
            <person name="Choi J.-H."/>
            <person name="Sugiura H."/>
            <person name="Moriuchi R."/>
            <person name="Kawagishi H."/>
            <person name="Dohra H."/>
        </authorList>
    </citation>
    <scope>NUCLEOTIDE SEQUENCE</scope>
    <source>
        <strain evidence="1">CH-1</strain>
        <plasmid evidence="1">pBC453</plasmid>
    </source>
</reference>